<reference evidence="2 3" key="1">
    <citation type="submission" date="2017-10" db="EMBL/GenBank/DDBJ databases">
        <title>Novel microbial diversity and functional potential in the marine mammal oral microbiome.</title>
        <authorList>
            <person name="Dudek N.K."/>
            <person name="Sun C.L."/>
            <person name="Burstein D."/>
            <person name="Kantor R.S."/>
            <person name="Aliaga Goltsman D.S."/>
            <person name="Bik E.M."/>
            <person name="Thomas B.C."/>
            <person name="Banfield J.F."/>
            <person name="Relman D.A."/>
        </authorList>
    </citation>
    <scope>NUCLEOTIDE SEQUENCE [LARGE SCALE GENOMIC DNA]</scope>
    <source>
        <strain evidence="2">DOLJORAL78_47_16</strain>
    </source>
</reference>
<gene>
    <name evidence="2" type="ORF">CSA56_05430</name>
</gene>
<dbReference type="Proteomes" id="UP000230821">
    <property type="component" value="Unassembled WGS sequence"/>
</dbReference>
<feature type="transmembrane region" description="Helical" evidence="1">
    <location>
        <begin position="134"/>
        <end position="158"/>
    </location>
</feature>
<name>A0A2G6KJC0_9BACT</name>
<keyword evidence="1" id="KW-0812">Transmembrane</keyword>
<evidence type="ECO:0008006" key="4">
    <source>
        <dbReference type="Google" id="ProtNLM"/>
    </source>
</evidence>
<dbReference type="AlphaFoldDB" id="A0A2G6KJC0"/>
<feature type="transmembrane region" description="Helical" evidence="1">
    <location>
        <begin position="164"/>
        <end position="182"/>
    </location>
</feature>
<evidence type="ECO:0000313" key="3">
    <source>
        <dbReference type="Proteomes" id="UP000230821"/>
    </source>
</evidence>
<proteinExistence type="predicted"/>
<evidence type="ECO:0000313" key="2">
    <source>
        <dbReference type="EMBL" id="PIE35122.1"/>
    </source>
</evidence>
<keyword evidence="1" id="KW-1133">Transmembrane helix</keyword>
<feature type="transmembrane region" description="Helical" evidence="1">
    <location>
        <begin position="102"/>
        <end position="122"/>
    </location>
</feature>
<sequence length="188" mass="20417">MYTIGYFSCLGLGYLFLEIVFIQKFTLFLANPIYSVSVVIASFLIFSGLGSAYFHVNTSQSHFPQKILLIAVVGILSFSGTYVVFLPHLLTTCAGWATLLKIIITILVIAPLGFCMGVPFPFGMNLLNQEASELVPWAYGINGCTSVLSSLLATSIAIPFGFRMVLLSAVCLYLLAAGTSVWKTGKKY</sequence>
<keyword evidence="1" id="KW-0472">Membrane</keyword>
<dbReference type="EMBL" id="PDSK01000061">
    <property type="protein sequence ID" value="PIE35122.1"/>
    <property type="molecule type" value="Genomic_DNA"/>
</dbReference>
<feature type="transmembrane region" description="Helical" evidence="1">
    <location>
        <begin position="33"/>
        <end position="55"/>
    </location>
</feature>
<organism evidence="2 3">
    <name type="scientific">candidate division KSB3 bacterium</name>
    <dbReference type="NCBI Taxonomy" id="2044937"/>
    <lineage>
        <taxon>Bacteria</taxon>
        <taxon>candidate division KSB3</taxon>
    </lineage>
</organism>
<accession>A0A2G6KJC0</accession>
<comment type="caution">
    <text evidence="2">The sequence shown here is derived from an EMBL/GenBank/DDBJ whole genome shotgun (WGS) entry which is preliminary data.</text>
</comment>
<feature type="transmembrane region" description="Helical" evidence="1">
    <location>
        <begin position="67"/>
        <end position="90"/>
    </location>
</feature>
<feature type="transmembrane region" description="Helical" evidence="1">
    <location>
        <begin position="7"/>
        <end position="27"/>
    </location>
</feature>
<protein>
    <recommendedName>
        <fullName evidence="4">SAM-dependent methyltransferase</fullName>
    </recommendedName>
</protein>
<evidence type="ECO:0000256" key="1">
    <source>
        <dbReference type="SAM" id="Phobius"/>
    </source>
</evidence>